<dbReference type="InterPro" id="IPR011659">
    <property type="entry name" value="WD40"/>
</dbReference>
<keyword evidence="3" id="KW-1185">Reference proteome</keyword>
<evidence type="ECO:0000313" key="2">
    <source>
        <dbReference type="EMBL" id="PXX38651.1"/>
    </source>
</evidence>
<proteinExistence type="predicted"/>
<dbReference type="OrthoDB" id="9809364at2"/>
<organism evidence="2 3">
    <name type="scientific">Undibacterium pigrum</name>
    <dbReference type="NCBI Taxonomy" id="401470"/>
    <lineage>
        <taxon>Bacteria</taxon>
        <taxon>Pseudomonadati</taxon>
        <taxon>Pseudomonadota</taxon>
        <taxon>Betaproteobacteria</taxon>
        <taxon>Burkholderiales</taxon>
        <taxon>Oxalobacteraceae</taxon>
        <taxon>Undibacterium</taxon>
    </lineage>
</organism>
<reference evidence="2 3" key="1">
    <citation type="submission" date="2018-05" db="EMBL/GenBank/DDBJ databases">
        <title>Genomic Encyclopedia of Type Strains, Phase IV (KMG-IV): sequencing the most valuable type-strain genomes for metagenomic binning, comparative biology and taxonomic classification.</title>
        <authorList>
            <person name="Goeker M."/>
        </authorList>
    </citation>
    <scope>NUCLEOTIDE SEQUENCE [LARGE SCALE GENOMIC DNA]</scope>
    <source>
        <strain evidence="2 3">DSM 19792</strain>
    </source>
</reference>
<accession>A0A318IWA7</accession>
<dbReference type="AlphaFoldDB" id="A0A318IWA7"/>
<feature type="chain" id="PRO_5016386593" evidence="1">
    <location>
        <begin position="22"/>
        <end position="292"/>
    </location>
</feature>
<dbReference type="SUPFAM" id="SSF82171">
    <property type="entry name" value="DPP6 N-terminal domain-like"/>
    <property type="match status" value="1"/>
</dbReference>
<dbReference type="RefSeq" id="WP_110257501.1">
    <property type="nucleotide sequence ID" value="NZ_QJKB01000011.1"/>
</dbReference>
<dbReference type="Gene3D" id="2.120.10.30">
    <property type="entry name" value="TolB, C-terminal domain"/>
    <property type="match status" value="1"/>
</dbReference>
<dbReference type="Proteomes" id="UP000247792">
    <property type="component" value="Unassembled WGS sequence"/>
</dbReference>
<protein>
    <submittedName>
        <fullName evidence="2">WD40 repeat protein</fullName>
    </submittedName>
</protein>
<evidence type="ECO:0000313" key="3">
    <source>
        <dbReference type="Proteomes" id="UP000247792"/>
    </source>
</evidence>
<comment type="caution">
    <text evidence="2">The sequence shown here is derived from an EMBL/GenBank/DDBJ whole genome shotgun (WGS) entry which is preliminary data.</text>
</comment>
<dbReference type="EMBL" id="QJKB01000011">
    <property type="protein sequence ID" value="PXX38651.1"/>
    <property type="molecule type" value="Genomic_DNA"/>
</dbReference>
<gene>
    <name evidence="2" type="ORF">DFR42_11116</name>
</gene>
<feature type="signal peptide" evidence="1">
    <location>
        <begin position="1"/>
        <end position="21"/>
    </location>
</feature>
<evidence type="ECO:0000256" key="1">
    <source>
        <dbReference type="SAM" id="SignalP"/>
    </source>
</evidence>
<dbReference type="Pfam" id="PF07676">
    <property type="entry name" value="PD40"/>
    <property type="match status" value="2"/>
</dbReference>
<dbReference type="InterPro" id="IPR011042">
    <property type="entry name" value="6-blade_b-propeller_TolB-like"/>
</dbReference>
<sequence>MKSFSIALLFACSLMASTAHAQQDPALFQPGLISDGGVFGLALSPDGQQAFWVQSQGRRVALRIMSSSKVDGVWQTPQVASFSRDTQWKDIDPAISPDGKTLIFQSNRPVPGKPERKGFDIWASSKTESGWGEAYHLGNVINTDASESSASIAANGNIYFMKENEEAAQQSDLYVSRFINGAYQTPENLGSPVNSKERESNPYIAPDESYLIYFSTKPGGYGDVDLYISFREQGKWTEAVNLGQPINSSAAEFCPLVHQGRIYLSRQVKQGDRFTENIYSFPFDAEQYRSRR</sequence>
<keyword evidence="1" id="KW-0732">Signal</keyword>
<name>A0A318IWA7_9BURK</name>